<dbReference type="GO" id="GO:0035438">
    <property type="term" value="F:cyclic-di-GMP binding"/>
    <property type="evidence" value="ECO:0007669"/>
    <property type="project" value="InterPro"/>
</dbReference>
<dbReference type="AlphaFoldDB" id="A0A285NN91"/>
<dbReference type="Pfam" id="PF12945">
    <property type="entry name" value="PilZNR"/>
    <property type="match status" value="1"/>
</dbReference>
<evidence type="ECO:0000313" key="4">
    <source>
        <dbReference type="Proteomes" id="UP000219356"/>
    </source>
</evidence>
<reference evidence="4" key="1">
    <citation type="submission" date="2017-09" db="EMBL/GenBank/DDBJ databases">
        <authorList>
            <person name="Varghese N."/>
            <person name="Submissions S."/>
        </authorList>
    </citation>
    <scope>NUCLEOTIDE SEQUENCE [LARGE SCALE GENOMIC DNA]</scope>
    <source>
        <strain evidence="4">CGMCC 1.8913</strain>
    </source>
</reference>
<keyword evidence="3" id="KW-0966">Cell projection</keyword>
<proteinExistence type="predicted"/>
<keyword evidence="3" id="KW-0282">Flagellum</keyword>
<gene>
    <name evidence="3" type="ORF">SAMN05421503_1721</name>
</gene>
<dbReference type="Pfam" id="PF07238">
    <property type="entry name" value="PilZ"/>
    <property type="match status" value="1"/>
</dbReference>
<dbReference type="InterPro" id="IPR009926">
    <property type="entry name" value="T3SS_YcgR_PilZN"/>
</dbReference>
<sequence length="224" mass="25846">MLKIGSTLVLEKMNETDREEWIRYRAKVIELKDGVIYIDYPINEQTKRTDIFPVGTFFKAMYVTEGESVFTFRTDLIGRAILTVPSLKLRMPKQEDVTKIQRRQYVRIQTSADVAMYDAQTDVPPISSVTVDISGGGLSLLLPEKHAFTEGMQVKLYIAYYLQKSGPGFLEATGSIVRIVKNERSGKNTASIEFLEIHERDRQAIIRFCFERQREQRKKGLRIR</sequence>
<keyword evidence="4" id="KW-1185">Reference proteome</keyword>
<evidence type="ECO:0000259" key="1">
    <source>
        <dbReference type="Pfam" id="PF07238"/>
    </source>
</evidence>
<evidence type="ECO:0000313" key="3">
    <source>
        <dbReference type="EMBL" id="SNZ10403.1"/>
    </source>
</evidence>
<dbReference type="InterPro" id="IPR009875">
    <property type="entry name" value="PilZ_domain"/>
</dbReference>
<dbReference type="Gene3D" id="2.40.10.220">
    <property type="entry name" value="predicted glycosyltransferase like domains"/>
    <property type="match status" value="1"/>
</dbReference>
<keyword evidence="3" id="KW-0969">Cilium</keyword>
<feature type="domain" description="Type III secretion system flagellar brake protein YcgR PilZN" evidence="2">
    <location>
        <begin position="3"/>
        <end position="92"/>
    </location>
</feature>
<accession>A0A285NN91</accession>
<dbReference type="Proteomes" id="UP000219356">
    <property type="component" value="Unassembled WGS sequence"/>
</dbReference>
<name>A0A285NN91_9BACI</name>
<dbReference type="EMBL" id="OBEK01000002">
    <property type="protein sequence ID" value="SNZ10403.1"/>
    <property type="molecule type" value="Genomic_DNA"/>
</dbReference>
<dbReference type="OrthoDB" id="1951449at2"/>
<feature type="domain" description="PilZ" evidence="1">
    <location>
        <begin position="101"/>
        <end position="211"/>
    </location>
</feature>
<dbReference type="RefSeq" id="WP_097041173.1">
    <property type="nucleotide sequence ID" value="NZ_OBEK01000002.1"/>
</dbReference>
<dbReference type="SUPFAM" id="SSF141371">
    <property type="entry name" value="PilZ domain-like"/>
    <property type="match status" value="1"/>
</dbReference>
<protein>
    <submittedName>
        <fullName evidence="3">C-di-GMP-binding flagellar brake protein YcgR, contains PilZNR and PilZ domains</fullName>
    </submittedName>
</protein>
<dbReference type="CDD" id="cd20379">
    <property type="entry name" value="Tudor_dTUD-like"/>
    <property type="match status" value="1"/>
</dbReference>
<organism evidence="3 4">
    <name type="scientific">Terribacillus aidingensis</name>
    <dbReference type="NCBI Taxonomy" id="586416"/>
    <lineage>
        <taxon>Bacteria</taxon>
        <taxon>Bacillati</taxon>
        <taxon>Bacillota</taxon>
        <taxon>Bacilli</taxon>
        <taxon>Bacillales</taxon>
        <taxon>Bacillaceae</taxon>
        <taxon>Terribacillus</taxon>
    </lineage>
</organism>
<evidence type="ECO:0000259" key="2">
    <source>
        <dbReference type="Pfam" id="PF12945"/>
    </source>
</evidence>